<dbReference type="EMBL" id="JBHUML010000003">
    <property type="protein sequence ID" value="MFD2706298.1"/>
    <property type="molecule type" value="Genomic_DNA"/>
</dbReference>
<evidence type="ECO:0000313" key="1">
    <source>
        <dbReference type="EMBL" id="MFD2706298.1"/>
    </source>
</evidence>
<dbReference type="RefSeq" id="WP_380713596.1">
    <property type="nucleotide sequence ID" value="NZ_JBHUML010000003.1"/>
</dbReference>
<comment type="caution">
    <text evidence="1">The sequence shown here is derived from an EMBL/GenBank/DDBJ whole genome shotgun (WGS) entry which is preliminary data.</text>
</comment>
<sequence>MNNNDVLHQILGTVQSMEQRLQQVETNMVTRDEVQHLIKEETKSLATKEMLEDVATKDMLEGLATKESQKALATTDQVGGLEKQVDSLQTTVTRMESRQELIYNQTAQLSEFRTEVTTELSDVKDRISFQTHKLSEAELELYKLKNSR</sequence>
<dbReference type="Proteomes" id="UP001597520">
    <property type="component" value="Unassembled WGS sequence"/>
</dbReference>
<reference evidence="2" key="1">
    <citation type="journal article" date="2019" name="Int. J. Syst. Evol. Microbiol.">
        <title>The Global Catalogue of Microorganisms (GCM) 10K type strain sequencing project: providing services to taxonomists for standard genome sequencing and annotation.</title>
        <authorList>
            <consortium name="The Broad Institute Genomics Platform"/>
            <consortium name="The Broad Institute Genome Sequencing Center for Infectious Disease"/>
            <person name="Wu L."/>
            <person name="Ma J."/>
        </authorList>
    </citation>
    <scope>NUCLEOTIDE SEQUENCE [LARGE SCALE GENOMIC DNA]</scope>
    <source>
        <strain evidence="2">KCTC 33792</strain>
    </source>
</reference>
<evidence type="ECO:0008006" key="3">
    <source>
        <dbReference type="Google" id="ProtNLM"/>
    </source>
</evidence>
<organism evidence="1 2">
    <name type="scientific">Salibacterium lacus</name>
    <dbReference type="NCBI Taxonomy" id="1898109"/>
    <lineage>
        <taxon>Bacteria</taxon>
        <taxon>Bacillati</taxon>
        <taxon>Bacillota</taxon>
        <taxon>Bacilli</taxon>
        <taxon>Bacillales</taxon>
        <taxon>Bacillaceae</taxon>
    </lineage>
</organism>
<keyword evidence="2" id="KW-1185">Reference proteome</keyword>
<accession>A0ABW5T464</accession>
<name>A0ABW5T464_9BACI</name>
<gene>
    <name evidence="1" type="ORF">ACFSUB_12555</name>
</gene>
<proteinExistence type="predicted"/>
<protein>
    <recommendedName>
        <fullName evidence="3">DUF1640 domain-containing protein</fullName>
    </recommendedName>
</protein>
<evidence type="ECO:0000313" key="2">
    <source>
        <dbReference type="Proteomes" id="UP001597520"/>
    </source>
</evidence>